<accession>A0A699Z4S4</accession>
<dbReference type="PRINTS" id="PR00959">
    <property type="entry name" value="MEVGALKINASE"/>
</dbReference>
<dbReference type="GO" id="GO:0006012">
    <property type="term" value="P:galactose metabolic process"/>
    <property type="evidence" value="ECO:0007669"/>
    <property type="project" value="TreeGrafter"/>
</dbReference>
<feature type="region of interest" description="Disordered" evidence="3">
    <location>
        <begin position="223"/>
        <end position="247"/>
    </location>
</feature>
<dbReference type="Pfam" id="PF00288">
    <property type="entry name" value="GHMP_kinases_N"/>
    <property type="match status" value="1"/>
</dbReference>
<dbReference type="InterPro" id="IPR013750">
    <property type="entry name" value="GHMP_kinase_C_dom"/>
</dbReference>
<organism evidence="6 7">
    <name type="scientific">Haematococcus lacustris</name>
    <name type="common">Green alga</name>
    <name type="synonym">Haematococcus pluvialis</name>
    <dbReference type="NCBI Taxonomy" id="44745"/>
    <lineage>
        <taxon>Eukaryota</taxon>
        <taxon>Viridiplantae</taxon>
        <taxon>Chlorophyta</taxon>
        <taxon>core chlorophytes</taxon>
        <taxon>Chlorophyceae</taxon>
        <taxon>CS clade</taxon>
        <taxon>Chlamydomonadales</taxon>
        <taxon>Haematococcaceae</taxon>
        <taxon>Haematococcus</taxon>
    </lineage>
</organism>
<evidence type="ECO:0000256" key="2">
    <source>
        <dbReference type="ARBA" id="ARBA00022840"/>
    </source>
</evidence>
<dbReference type="GO" id="GO:0005524">
    <property type="term" value="F:ATP binding"/>
    <property type="evidence" value="ECO:0007669"/>
    <property type="project" value="UniProtKB-KW"/>
</dbReference>
<dbReference type="Gene3D" id="3.30.70.890">
    <property type="entry name" value="GHMP kinase, C-terminal domain"/>
    <property type="match status" value="1"/>
</dbReference>
<feature type="domain" description="GHMP kinase C-terminal" evidence="5">
    <location>
        <begin position="338"/>
        <end position="414"/>
    </location>
</feature>
<evidence type="ECO:0000259" key="5">
    <source>
        <dbReference type="Pfam" id="PF08544"/>
    </source>
</evidence>
<evidence type="ECO:0000313" key="6">
    <source>
        <dbReference type="EMBL" id="GFH17563.1"/>
    </source>
</evidence>
<dbReference type="InterPro" id="IPR020568">
    <property type="entry name" value="Ribosomal_Su5_D2-typ_SF"/>
</dbReference>
<keyword evidence="7" id="KW-1185">Reference proteome</keyword>
<protein>
    <recommendedName>
        <fullName evidence="8">GHMP_kinases_N domain-containing protein</fullName>
    </recommendedName>
</protein>
<dbReference type="InterPro" id="IPR006206">
    <property type="entry name" value="Mevalonate/galactokinase"/>
</dbReference>
<dbReference type="GO" id="GO:0005829">
    <property type="term" value="C:cytosol"/>
    <property type="evidence" value="ECO:0007669"/>
    <property type="project" value="TreeGrafter"/>
</dbReference>
<dbReference type="Pfam" id="PF08544">
    <property type="entry name" value="GHMP_kinases_C"/>
    <property type="match status" value="1"/>
</dbReference>
<dbReference type="Proteomes" id="UP000485058">
    <property type="component" value="Unassembled WGS sequence"/>
</dbReference>
<dbReference type="PIRSF" id="PIRSF000530">
    <property type="entry name" value="Galactokinase"/>
    <property type="match status" value="1"/>
</dbReference>
<dbReference type="EMBL" id="BLLF01001168">
    <property type="protein sequence ID" value="GFH17563.1"/>
    <property type="molecule type" value="Genomic_DNA"/>
</dbReference>
<gene>
    <name evidence="6" type="ORF">HaLaN_14225</name>
</gene>
<dbReference type="AlphaFoldDB" id="A0A699Z4S4"/>
<proteinExistence type="predicted"/>
<dbReference type="SUPFAM" id="SSF55060">
    <property type="entry name" value="GHMP Kinase, C-terminal domain"/>
    <property type="match status" value="1"/>
</dbReference>
<dbReference type="InterPro" id="IPR006204">
    <property type="entry name" value="GHMP_kinase_N_dom"/>
</dbReference>
<dbReference type="PANTHER" id="PTHR10457:SF35">
    <property type="entry name" value="L-ARABINOKINASE"/>
    <property type="match status" value="1"/>
</dbReference>
<evidence type="ECO:0000256" key="1">
    <source>
        <dbReference type="ARBA" id="ARBA00022741"/>
    </source>
</evidence>
<dbReference type="SUPFAM" id="SSF54211">
    <property type="entry name" value="Ribosomal protein S5 domain 2-like"/>
    <property type="match status" value="1"/>
</dbReference>
<evidence type="ECO:0000256" key="3">
    <source>
        <dbReference type="SAM" id="MobiDB-lite"/>
    </source>
</evidence>
<evidence type="ECO:0000313" key="7">
    <source>
        <dbReference type="Proteomes" id="UP000485058"/>
    </source>
</evidence>
<comment type="caution">
    <text evidence="6">The sequence shown here is derived from an EMBL/GenBank/DDBJ whole genome shotgun (WGS) entry which is preliminary data.</text>
</comment>
<sequence length="449" mass="46724">MGGIADYSGALVLQMPVAEACHAAVQVTHGRQWPADQQQQWCTEHARLCCAPWQSELATSWAAYVVGCLLVLSREQGLGFSGASVSILVSSQVPEGKGVSSSAAVEVAVMQALLAACGQGQGQVPGRQLALLCQRVENLVVGAPCGIMDQMASALGEEGALLALLCQPAEVQGCVALPSHLSVWGVDSGLRHSVGGADYGSVRAGAFMGLKIGQQLAALPHSNAADTPHKAGPQQAHQQDREQTAAAQGLKGALQAGYLVGLSPSQFSTWLEPSLPESMTGQQFLALHGAHVDPVTRVLPEVRYAVRQPAAHPVHEHHRVRLFRQLLQAAPSQEQGLLLGELMLQSHASYSACGLGSHGTDRLVEMVVEHISAAQASGRMPLLFGAKITGGGSGGTVCILGSSGSEAEAAVLDIVSRYQRHLGLATPTKLFKGSSMGASTFGCLAVKLQ</sequence>
<evidence type="ECO:0008006" key="8">
    <source>
        <dbReference type="Google" id="ProtNLM"/>
    </source>
</evidence>
<dbReference type="InterPro" id="IPR014721">
    <property type="entry name" value="Ribsml_uS5_D2-typ_fold_subgr"/>
</dbReference>
<feature type="domain" description="GHMP kinase N-terminal" evidence="4">
    <location>
        <begin position="64"/>
        <end position="156"/>
    </location>
</feature>
<dbReference type="GO" id="GO:0004335">
    <property type="term" value="F:galactokinase activity"/>
    <property type="evidence" value="ECO:0007669"/>
    <property type="project" value="TreeGrafter"/>
</dbReference>
<name>A0A699Z4S4_HAELA</name>
<dbReference type="InterPro" id="IPR036554">
    <property type="entry name" value="GHMP_kinase_C_sf"/>
</dbReference>
<dbReference type="PANTHER" id="PTHR10457">
    <property type="entry name" value="MEVALONATE KINASE/GALACTOKINASE"/>
    <property type="match status" value="1"/>
</dbReference>
<reference evidence="6 7" key="1">
    <citation type="submission" date="2020-02" db="EMBL/GenBank/DDBJ databases">
        <title>Draft genome sequence of Haematococcus lacustris strain NIES-144.</title>
        <authorList>
            <person name="Morimoto D."/>
            <person name="Nakagawa S."/>
            <person name="Yoshida T."/>
            <person name="Sawayama S."/>
        </authorList>
    </citation>
    <scope>NUCLEOTIDE SEQUENCE [LARGE SCALE GENOMIC DNA]</scope>
    <source>
        <strain evidence="6 7">NIES-144</strain>
    </source>
</reference>
<dbReference type="Gene3D" id="3.30.230.10">
    <property type="match status" value="1"/>
</dbReference>
<keyword evidence="2" id="KW-0067">ATP-binding</keyword>
<evidence type="ECO:0000259" key="4">
    <source>
        <dbReference type="Pfam" id="PF00288"/>
    </source>
</evidence>
<keyword evidence="1" id="KW-0547">Nucleotide-binding</keyword>